<organism evidence="2 3">
    <name type="scientific">Vibrio spartinae</name>
    <dbReference type="NCBI Taxonomy" id="1918945"/>
    <lineage>
        <taxon>Bacteria</taxon>
        <taxon>Pseudomonadati</taxon>
        <taxon>Pseudomonadota</taxon>
        <taxon>Gammaproteobacteria</taxon>
        <taxon>Vibrionales</taxon>
        <taxon>Vibrionaceae</taxon>
        <taxon>Vibrio</taxon>
    </lineage>
</organism>
<sequence length="46" mass="5335">MMLNSFKLGKNVDIVLFYDFPFIDIDFINMIDTVNQTPIVSCYLSV</sequence>
<proteinExistence type="predicted"/>
<reference evidence="1 4" key="3">
    <citation type="journal article" date="2020" name="J. Nat. Prod.">
        <title>Genomics-Metabolomics Profiling Disclosed Marine Vibrio spartinae 3.6 as a Producer of a New Branched Side Chain Prodigiosin.</title>
        <authorList>
            <person name="Vitale G.A."/>
            <person name="Sciarretta M."/>
            <person name="Palma Esposito F."/>
            <person name="January G.G."/>
            <person name="Giaccio M."/>
            <person name="Bunk B."/>
            <person name="Sproer C."/>
            <person name="Bajerski F."/>
            <person name="Power D."/>
            <person name="Festa C."/>
            <person name="Monti M.C."/>
            <person name="D'Auria M.V."/>
            <person name="de Pascale D."/>
        </authorList>
    </citation>
    <scope>NUCLEOTIDE SEQUENCE [LARGE SCALE GENOMIC DNA]</scope>
    <source>
        <strain evidence="1 4">3.6</strain>
    </source>
</reference>
<gene>
    <name evidence="2" type="ORF">VSP9026_01532</name>
    <name evidence="1" type="ORF">Vspart_01629</name>
</gene>
<reference evidence="1" key="2">
    <citation type="submission" date="2019-11" db="EMBL/GenBank/DDBJ databases">
        <authorList>
            <person name="January G."/>
            <person name="Bunk B."/>
        </authorList>
    </citation>
    <scope>NUCLEOTIDE SEQUENCE</scope>
    <source>
        <strain evidence="1">3.6</strain>
    </source>
</reference>
<keyword evidence="4" id="KW-1185">Reference proteome</keyword>
<dbReference type="AlphaFoldDB" id="A0A1N6M337"/>
<evidence type="ECO:0000313" key="2">
    <source>
        <dbReference type="EMBL" id="SIO93853.1"/>
    </source>
</evidence>
<protein>
    <submittedName>
        <fullName evidence="2">Uncharacterized protein</fullName>
    </submittedName>
</protein>
<dbReference type="EMBL" id="CP046268">
    <property type="protein sequence ID" value="QMV14374.1"/>
    <property type="molecule type" value="Genomic_DNA"/>
</dbReference>
<dbReference type="Proteomes" id="UP000515264">
    <property type="component" value="Chromosome 1"/>
</dbReference>
<dbReference type="Proteomes" id="UP000184774">
    <property type="component" value="Unassembled WGS sequence"/>
</dbReference>
<accession>A0A1N6M337</accession>
<name>A0A1N6M337_9VIBR</name>
<evidence type="ECO:0000313" key="1">
    <source>
        <dbReference type="EMBL" id="QMV14374.1"/>
    </source>
</evidence>
<dbReference type="EMBL" id="FSSB01000010">
    <property type="protein sequence ID" value="SIO93853.1"/>
    <property type="molecule type" value="Genomic_DNA"/>
</dbReference>
<evidence type="ECO:0000313" key="4">
    <source>
        <dbReference type="Proteomes" id="UP000515264"/>
    </source>
</evidence>
<reference evidence="2 3" key="1">
    <citation type="submission" date="2016-12" db="EMBL/GenBank/DDBJ databases">
        <authorList>
            <person name="Song W.-J."/>
            <person name="Kurnit D.M."/>
        </authorList>
    </citation>
    <scope>NUCLEOTIDE SEQUENCE [LARGE SCALE GENOMIC DNA]</scope>
    <source>
        <strain evidence="2 3">CECT 9026</strain>
    </source>
</reference>
<evidence type="ECO:0000313" key="3">
    <source>
        <dbReference type="Proteomes" id="UP000184774"/>
    </source>
</evidence>